<reference evidence="1" key="1">
    <citation type="submission" date="2019-06" db="EMBL/GenBank/DDBJ databases">
        <authorList>
            <person name="Zheng W."/>
        </authorList>
    </citation>
    <scope>NUCLEOTIDE SEQUENCE</scope>
    <source>
        <strain evidence="1">QDHG01</strain>
    </source>
</reference>
<organism evidence="1 2">
    <name type="scientific">Halteria grandinella</name>
    <dbReference type="NCBI Taxonomy" id="5974"/>
    <lineage>
        <taxon>Eukaryota</taxon>
        <taxon>Sar</taxon>
        <taxon>Alveolata</taxon>
        <taxon>Ciliophora</taxon>
        <taxon>Intramacronucleata</taxon>
        <taxon>Spirotrichea</taxon>
        <taxon>Stichotrichia</taxon>
        <taxon>Sporadotrichida</taxon>
        <taxon>Halteriidae</taxon>
        <taxon>Halteria</taxon>
    </lineage>
</organism>
<dbReference type="Proteomes" id="UP000785679">
    <property type="component" value="Unassembled WGS sequence"/>
</dbReference>
<evidence type="ECO:0000313" key="2">
    <source>
        <dbReference type="Proteomes" id="UP000785679"/>
    </source>
</evidence>
<keyword evidence="2" id="KW-1185">Reference proteome</keyword>
<sequence>MQCGRVTGIHACTMLMRLPKTHYCGKKRSKRILDIFPIIRRICLSLDISAHFVPSGRTGREDFQAYFRRTQCCVAAPLRSAWVLCAEGQ</sequence>
<name>A0A8J8NA80_HALGN</name>
<proteinExistence type="predicted"/>
<accession>A0A8J8NA80</accession>
<gene>
    <name evidence="1" type="ORF">FGO68_gene16363</name>
</gene>
<protein>
    <submittedName>
        <fullName evidence="1">Uncharacterized protein</fullName>
    </submittedName>
</protein>
<evidence type="ECO:0000313" key="1">
    <source>
        <dbReference type="EMBL" id="TNV71217.1"/>
    </source>
</evidence>
<dbReference type="EMBL" id="RRYP01030243">
    <property type="protein sequence ID" value="TNV71217.1"/>
    <property type="molecule type" value="Genomic_DNA"/>
</dbReference>
<dbReference type="AlphaFoldDB" id="A0A8J8NA80"/>
<comment type="caution">
    <text evidence="1">The sequence shown here is derived from an EMBL/GenBank/DDBJ whole genome shotgun (WGS) entry which is preliminary data.</text>
</comment>